<feature type="transmembrane region" description="Helical" evidence="2">
    <location>
        <begin position="244"/>
        <end position="262"/>
    </location>
</feature>
<protein>
    <submittedName>
        <fullName evidence="4">Alpha beta-hydrolase</fullName>
    </submittedName>
</protein>
<feature type="transmembrane region" description="Helical" evidence="2">
    <location>
        <begin position="111"/>
        <end position="136"/>
    </location>
</feature>
<keyword evidence="2" id="KW-1133">Transmembrane helix</keyword>
<feature type="transmembrane region" description="Helical" evidence="2">
    <location>
        <begin position="148"/>
        <end position="172"/>
    </location>
</feature>
<dbReference type="AlphaFoldDB" id="A0A2P6VDK3"/>
<dbReference type="InterPro" id="IPR029058">
    <property type="entry name" value="AB_hydrolase_fold"/>
</dbReference>
<dbReference type="Gene3D" id="3.40.50.1820">
    <property type="entry name" value="alpha/beta hydrolase"/>
    <property type="match status" value="1"/>
</dbReference>
<organism evidence="4 5">
    <name type="scientific">Micractinium conductrix</name>
    <dbReference type="NCBI Taxonomy" id="554055"/>
    <lineage>
        <taxon>Eukaryota</taxon>
        <taxon>Viridiplantae</taxon>
        <taxon>Chlorophyta</taxon>
        <taxon>core chlorophytes</taxon>
        <taxon>Trebouxiophyceae</taxon>
        <taxon>Chlorellales</taxon>
        <taxon>Chlorellaceae</taxon>
        <taxon>Chlorella clade</taxon>
        <taxon>Micractinium</taxon>
    </lineage>
</organism>
<feature type="region of interest" description="Disordered" evidence="1">
    <location>
        <begin position="813"/>
        <end position="841"/>
    </location>
</feature>
<name>A0A2P6VDK3_9CHLO</name>
<accession>A0A2P6VDK3</accession>
<keyword evidence="2" id="KW-0812">Transmembrane</keyword>
<reference evidence="4 5" key="1">
    <citation type="journal article" date="2018" name="Plant J.">
        <title>Genome sequences of Chlorella sorokiniana UTEX 1602 and Micractinium conductrix SAG 241.80: implications to maltose excretion by a green alga.</title>
        <authorList>
            <person name="Arriola M.B."/>
            <person name="Velmurugan N."/>
            <person name="Zhang Y."/>
            <person name="Plunkett M.H."/>
            <person name="Hondzo H."/>
            <person name="Barney B.M."/>
        </authorList>
    </citation>
    <scope>NUCLEOTIDE SEQUENCE [LARGE SCALE GENOMIC DNA]</scope>
    <source>
        <strain evidence="4 5">SAG 241.80</strain>
    </source>
</reference>
<keyword evidence="2" id="KW-0472">Membrane</keyword>
<dbReference type="OrthoDB" id="508196at2759"/>
<dbReference type="GO" id="GO:0006629">
    <property type="term" value="P:lipid metabolic process"/>
    <property type="evidence" value="ECO:0007669"/>
    <property type="project" value="InterPro"/>
</dbReference>
<feature type="domain" description="Fungal lipase-type" evidence="3">
    <location>
        <begin position="546"/>
        <end position="672"/>
    </location>
</feature>
<feature type="transmembrane region" description="Helical" evidence="2">
    <location>
        <begin position="335"/>
        <end position="358"/>
    </location>
</feature>
<evidence type="ECO:0000259" key="3">
    <source>
        <dbReference type="Pfam" id="PF01764"/>
    </source>
</evidence>
<dbReference type="Proteomes" id="UP000239649">
    <property type="component" value="Unassembled WGS sequence"/>
</dbReference>
<feature type="transmembrane region" description="Helical" evidence="2">
    <location>
        <begin position="71"/>
        <end position="91"/>
    </location>
</feature>
<dbReference type="PANTHER" id="PTHR45856:SF24">
    <property type="entry name" value="FUNGAL LIPASE-LIKE DOMAIN-CONTAINING PROTEIN"/>
    <property type="match status" value="1"/>
</dbReference>
<dbReference type="CDD" id="cd00519">
    <property type="entry name" value="Lipase_3"/>
    <property type="match status" value="1"/>
</dbReference>
<dbReference type="EMBL" id="LHPF02000011">
    <property type="protein sequence ID" value="PSC72141.1"/>
    <property type="molecule type" value="Genomic_DNA"/>
</dbReference>
<gene>
    <name evidence="4" type="ORF">C2E20_4618</name>
</gene>
<feature type="compositionally biased region" description="Basic and acidic residues" evidence="1">
    <location>
        <begin position="1"/>
        <end position="12"/>
    </location>
</feature>
<dbReference type="GO" id="GO:0016787">
    <property type="term" value="F:hydrolase activity"/>
    <property type="evidence" value="ECO:0007669"/>
    <property type="project" value="UniProtKB-KW"/>
</dbReference>
<feature type="region of interest" description="Disordered" evidence="1">
    <location>
        <begin position="1"/>
        <end position="30"/>
    </location>
</feature>
<evidence type="ECO:0000256" key="1">
    <source>
        <dbReference type="SAM" id="MobiDB-lite"/>
    </source>
</evidence>
<evidence type="ECO:0000313" key="4">
    <source>
        <dbReference type="EMBL" id="PSC72141.1"/>
    </source>
</evidence>
<sequence length="841" mass="91378">MVERVGASDEKASVPPPAPGGSGAATLPASRCDTQRELTGAEKSQIQKEVEREPQRVVLRVEVASKGQARVLTWSVIVLNAAFCFAALGLLLGQDKLATLGDWRRLQEAQLGLGCVCLGVLACVTLALTINVRAAARERRVWSDRQQYFFNTAIVLLCAVLMNVACFVSSLAATLAQPDCSYPWVALAALEFVRRFVFSFVLLFLLARLWNMQLWRGGAALDADPDRLLIADRPRADRLRSQKLMLACWLVLVAMIALNLAGRLQQYNHGARRLLKGCDTLLDDLQCTAPPLQVVSAAASFVTIALFTLAWGWVARRALRDHNNLPFSRYKATHIFVRVQVRVLGPVQVAMLLAALLMELVPSLRGNCTSAVSTQVGNLSLELSLTLAAVVLCVLYMPKSRELDSPILQELLQDFCWTQDEVPVALERRAQRLAASQLAPQGREQNVLESSVDYVPGKLRQGLGRLAGVQSLRAAAAQLAKEPLFCLETAIRLFYWSRLAYCNEPALDRKHVNAATALPLFGLQHWEKHCGHCVQGHGASAENAWTDLKSWRVAYSPEPRWSGRRISVHVGFLSAWLHDDFNDRVLAKVAELAARSATPLRIWVTGHSLGGALAVLASQQLSRAHPASKITCYTFGCPRVGNKAFASLFDETIPDAFAIVNATDPVTIIPKIGFKRVGRRVSIDAQGNLLLRPSYFERSVVHRGMRAADHLTGSYALSMATFLKAQFSPSKALPGGGKGVEALMAAVNIGALLVLSGADLASMRDQSMPLQLTEKLEAMQAAKARKLEGKGSKGAAPRRSRALGVCCGRGGVEACEGDEASPKGSPRASADEPRPSADEQV</sequence>
<evidence type="ECO:0000256" key="2">
    <source>
        <dbReference type="SAM" id="Phobius"/>
    </source>
</evidence>
<feature type="compositionally biased region" description="Basic and acidic residues" evidence="1">
    <location>
        <begin position="829"/>
        <end position="841"/>
    </location>
</feature>
<dbReference type="Pfam" id="PF01764">
    <property type="entry name" value="Lipase_3"/>
    <property type="match status" value="1"/>
</dbReference>
<dbReference type="InterPro" id="IPR002921">
    <property type="entry name" value="Fungal_lipase-type"/>
</dbReference>
<feature type="transmembrane region" description="Helical" evidence="2">
    <location>
        <begin position="184"/>
        <end position="206"/>
    </location>
</feature>
<dbReference type="InterPro" id="IPR051218">
    <property type="entry name" value="Sec_MonoDiacylglyc_Lipase"/>
</dbReference>
<evidence type="ECO:0000313" key="5">
    <source>
        <dbReference type="Proteomes" id="UP000239649"/>
    </source>
</evidence>
<dbReference type="PANTHER" id="PTHR45856">
    <property type="entry name" value="ALPHA/BETA-HYDROLASES SUPERFAMILY PROTEIN"/>
    <property type="match status" value="1"/>
</dbReference>
<keyword evidence="5" id="KW-1185">Reference proteome</keyword>
<comment type="caution">
    <text evidence="4">The sequence shown here is derived from an EMBL/GenBank/DDBJ whole genome shotgun (WGS) entry which is preliminary data.</text>
</comment>
<dbReference type="SUPFAM" id="SSF53474">
    <property type="entry name" value="alpha/beta-Hydrolases"/>
    <property type="match status" value="1"/>
</dbReference>
<proteinExistence type="predicted"/>
<feature type="transmembrane region" description="Helical" evidence="2">
    <location>
        <begin position="292"/>
        <end position="314"/>
    </location>
</feature>